<evidence type="ECO:0000256" key="1">
    <source>
        <dbReference type="SAM" id="MobiDB-lite"/>
    </source>
</evidence>
<name>A0A6A6UQX0_9PEZI</name>
<dbReference type="EMBL" id="MU004231">
    <property type="protein sequence ID" value="KAF2673324.1"/>
    <property type="molecule type" value="Genomic_DNA"/>
</dbReference>
<dbReference type="GO" id="GO:0008408">
    <property type="term" value="F:3'-5' exonuclease activity"/>
    <property type="evidence" value="ECO:0007669"/>
    <property type="project" value="InterPro"/>
</dbReference>
<dbReference type="Gene3D" id="3.30.420.10">
    <property type="entry name" value="Ribonuclease H-like superfamily/Ribonuclease H"/>
    <property type="match status" value="1"/>
</dbReference>
<protein>
    <recommendedName>
        <fullName evidence="2">3'-5' exonuclease domain-containing protein</fullName>
    </recommendedName>
</protein>
<accession>A0A6A6UQX0</accession>
<feature type="domain" description="3'-5' exonuclease" evidence="2">
    <location>
        <begin position="59"/>
        <end position="220"/>
    </location>
</feature>
<dbReference type="PANTHER" id="PTHR43040:SF1">
    <property type="entry name" value="RIBONUCLEASE D"/>
    <property type="match status" value="1"/>
</dbReference>
<dbReference type="Pfam" id="PF01612">
    <property type="entry name" value="DNA_pol_A_exo1"/>
    <property type="match status" value="1"/>
</dbReference>
<sequence length="261" mass="29823">MEAQPEKLIATTSRLQYFLASITPGKTIYIDFEGFKLGRNGTISLLTIHIIDGLTLDTSLDSSNAETALAELRDRTGIIDITALQQRAFSTSSNANSTLKDILESPNITKYIWDVRRPANALWYLYNIRLAGVIDIQLLDSFTRESPEKPVRTMASRFYQQVHNVSWMTEAEQDEWIETRDVVEYWADPKIWEKRPLGKEVLKYCVGQVVYLPRLVKALEVNARGRRRVEEESGKRVDRATGEEYDPDAVPDSQSPFGYVR</sequence>
<feature type="region of interest" description="Disordered" evidence="1">
    <location>
        <begin position="229"/>
        <end position="261"/>
    </location>
</feature>
<dbReference type="Proteomes" id="UP000799302">
    <property type="component" value="Unassembled WGS sequence"/>
</dbReference>
<feature type="compositionally biased region" description="Basic and acidic residues" evidence="1">
    <location>
        <begin position="229"/>
        <end position="242"/>
    </location>
</feature>
<keyword evidence="4" id="KW-1185">Reference proteome</keyword>
<dbReference type="PANTHER" id="PTHR43040">
    <property type="entry name" value="RIBONUCLEASE D"/>
    <property type="match status" value="1"/>
</dbReference>
<dbReference type="AlphaFoldDB" id="A0A6A6UQX0"/>
<dbReference type="GO" id="GO:0003676">
    <property type="term" value="F:nucleic acid binding"/>
    <property type="evidence" value="ECO:0007669"/>
    <property type="project" value="InterPro"/>
</dbReference>
<organism evidence="3 4">
    <name type="scientific">Microthyrium microscopicum</name>
    <dbReference type="NCBI Taxonomy" id="703497"/>
    <lineage>
        <taxon>Eukaryota</taxon>
        <taxon>Fungi</taxon>
        <taxon>Dikarya</taxon>
        <taxon>Ascomycota</taxon>
        <taxon>Pezizomycotina</taxon>
        <taxon>Dothideomycetes</taxon>
        <taxon>Dothideomycetes incertae sedis</taxon>
        <taxon>Microthyriales</taxon>
        <taxon>Microthyriaceae</taxon>
        <taxon>Microthyrium</taxon>
    </lineage>
</organism>
<dbReference type="GO" id="GO:0006139">
    <property type="term" value="P:nucleobase-containing compound metabolic process"/>
    <property type="evidence" value="ECO:0007669"/>
    <property type="project" value="InterPro"/>
</dbReference>
<dbReference type="SUPFAM" id="SSF53098">
    <property type="entry name" value="Ribonuclease H-like"/>
    <property type="match status" value="1"/>
</dbReference>
<reference evidence="3" key="1">
    <citation type="journal article" date="2020" name="Stud. Mycol.">
        <title>101 Dothideomycetes genomes: a test case for predicting lifestyles and emergence of pathogens.</title>
        <authorList>
            <person name="Haridas S."/>
            <person name="Albert R."/>
            <person name="Binder M."/>
            <person name="Bloem J."/>
            <person name="Labutti K."/>
            <person name="Salamov A."/>
            <person name="Andreopoulos B."/>
            <person name="Baker S."/>
            <person name="Barry K."/>
            <person name="Bills G."/>
            <person name="Bluhm B."/>
            <person name="Cannon C."/>
            <person name="Castanera R."/>
            <person name="Culley D."/>
            <person name="Daum C."/>
            <person name="Ezra D."/>
            <person name="Gonzalez J."/>
            <person name="Henrissat B."/>
            <person name="Kuo A."/>
            <person name="Liang C."/>
            <person name="Lipzen A."/>
            <person name="Lutzoni F."/>
            <person name="Magnuson J."/>
            <person name="Mondo S."/>
            <person name="Nolan M."/>
            <person name="Ohm R."/>
            <person name="Pangilinan J."/>
            <person name="Park H.-J."/>
            <person name="Ramirez L."/>
            <person name="Alfaro M."/>
            <person name="Sun H."/>
            <person name="Tritt A."/>
            <person name="Yoshinaga Y."/>
            <person name="Zwiers L.-H."/>
            <person name="Turgeon B."/>
            <person name="Goodwin S."/>
            <person name="Spatafora J."/>
            <person name="Crous P."/>
            <person name="Grigoriev I."/>
        </authorList>
    </citation>
    <scope>NUCLEOTIDE SEQUENCE</scope>
    <source>
        <strain evidence="3">CBS 115976</strain>
    </source>
</reference>
<gene>
    <name evidence="3" type="ORF">BT63DRAFT_153460</name>
</gene>
<dbReference type="InterPro" id="IPR036397">
    <property type="entry name" value="RNaseH_sf"/>
</dbReference>
<evidence type="ECO:0000313" key="4">
    <source>
        <dbReference type="Proteomes" id="UP000799302"/>
    </source>
</evidence>
<evidence type="ECO:0000313" key="3">
    <source>
        <dbReference type="EMBL" id="KAF2673324.1"/>
    </source>
</evidence>
<dbReference type="InterPro" id="IPR002562">
    <property type="entry name" value="3'-5'_exonuclease_dom"/>
</dbReference>
<dbReference type="InterPro" id="IPR012337">
    <property type="entry name" value="RNaseH-like_sf"/>
</dbReference>
<dbReference type="OrthoDB" id="26838at2759"/>
<feature type="compositionally biased region" description="Polar residues" evidence="1">
    <location>
        <begin position="252"/>
        <end position="261"/>
    </location>
</feature>
<evidence type="ECO:0000259" key="2">
    <source>
        <dbReference type="Pfam" id="PF01612"/>
    </source>
</evidence>
<proteinExistence type="predicted"/>